<organism evidence="1 2">
    <name type="scientific">Mycobacterium intracellulare</name>
    <dbReference type="NCBI Taxonomy" id="1767"/>
    <lineage>
        <taxon>Bacteria</taxon>
        <taxon>Bacillati</taxon>
        <taxon>Actinomycetota</taxon>
        <taxon>Actinomycetes</taxon>
        <taxon>Mycobacteriales</taxon>
        <taxon>Mycobacteriaceae</taxon>
        <taxon>Mycobacterium</taxon>
        <taxon>Mycobacterium avium complex (MAC)</taxon>
    </lineage>
</organism>
<protein>
    <submittedName>
        <fullName evidence="1">Peptidoglycan-binding protein</fullName>
    </submittedName>
</protein>
<dbReference type="InterPro" id="IPR029058">
    <property type="entry name" value="AB_hydrolase_fold"/>
</dbReference>
<evidence type="ECO:0000313" key="1">
    <source>
        <dbReference type="EMBL" id="MDV7014206.1"/>
    </source>
</evidence>
<gene>
    <name evidence="1" type="ORF">R4F53_18115</name>
</gene>
<dbReference type="EMBL" id="JAWLLD010000021">
    <property type="protein sequence ID" value="MDV7014206.1"/>
    <property type="molecule type" value="Genomic_DNA"/>
</dbReference>
<dbReference type="RefSeq" id="WP_317728744.1">
    <property type="nucleotide sequence ID" value="NZ_JAWLLC010000033.1"/>
</dbReference>
<accession>A0AAE4RE82</accession>
<reference evidence="1" key="1">
    <citation type="submission" date="2023-10" db="EMBL/GenBank/DDBJ databases">
        <title>Characterization and genome sequence of Mycobacterium intracellulare ABSURDO, a novel pathogenic isolate with three colony morphotypes that vary in growth and acid-fastness.</title>
        <authorList>
            <person name="Jude B.A."/>
            <person name="Robinson R.T."/>
        </authorList>
    </citation>
    <scope>NUCLEOTIDE SEQUENCE</scope>
    <source>
        <strain evidence="1">ABSURDO Component B</strain>
    </source>
</reference>
<comment type="caution">
    <text evidence="1">The sequence shown here is derived from an EMBL/GenBank/DDBJ whole genome shotgun (WGS) entry which is preliminary data.</text>
</comment>
<name>A0AAE4RE82_MYCIT</name>
<dbReference type="Proteomes" id="UP001187143">
    <property type="component" value="Unassembled WGS sequence"/>
</dbReference>
<proteinExistence type="predicted"/>
<dbReference type="Gene3D" id="3.40.50.1820">
    <property type="entry name" value="alpha/beta hydrolase"/>
    <property type="match status" value="1"/>
</dbReference>
<evidence type="ECO:0000313" key="2">
    <source>
        <dbReference type="Proteomes" id="UP001187143"/>
    </source>
</evidence>
<dbReference type="AlphaFoldDB" id="A0AAE4RE82"/>
<sequence length="406" mass="44379">MTLKLGDANDTVLRWRQVMNAMFGGLYTRLMGPLPVDTNQFGPRAREWQMEFERRTGQLVDGVVSDEDLAYLKVVVPYRAIWFYTAPGSGAPWWVGPAFDTGEWVKAVLHLQHQPVGYPIGGYMGLMGGDPKYSYLDVIGMLDAELERLLDANPDVQRAMAARRADPRAVVDVELWFSAYSQSADGMKKAVARLFGPGGKYELIRDRINGLILFGDPTRQKGRTKVGNAPVGWGIARWIAPEWLEALTWSITVESPAPDFYAACDDEIRPLFYEWFVKADTELPFIIYCAQIIIPALLNLIAPFLGGLAGLGNPLAVPILASASGLGPDIVGSMLGGILGSHEQPDPKLIEFLSIQGVLTNLPGLIKLLMALPGVAAHGDYYSPRAEFGGRGGVQVACDIVAGFRR</sequence>